<accession>A0A9D4ZIN3</accession>
<dbReference type="EMBL" id="JABFUD020000008">
    <property type="protein sequence ID" value="KAI5076914.1"/>
    <property type="molecule type" value="Genomic_DNA"/>
</dbReference>
<organism evidence="1 2">
    <name type="scientific">Adiantum capillus-veneris</name>
    <name type="common">Maidenhair fern</name>
    <dbReference type="NCBI Taxonomy" id="13818"/>
    <lineage>
        <taxon>Eukaryota</taxon>
        <taxon>Viridiplantae</taxon>
        <taxon>Streptophyta</taxon>
        <taxon>Embryophyta</taxon>
        <taxon>Tracheophyta</taxon>
        <taxon>Polypodiopsida</taxon>
        <taxon>Polypodiidae</taxon>
        <taxon>Polypodiales</taxon>
        <taxon>Pteridineae</taxon>
        <taxon>Pteridaceae</taxon>
        <taxon>Vittarioideae</taxon>
        <taxon>Adiantum</taxon>
    </lineage>
</organism>
<evidence type="ECO:0000313" key="1">
    <source>
        <dbReference type="EMBL" id="KAI5076914.1"/>
    </source>
</evidence>
<protein>
    <submittedName>
        <fullName evidence="1">Uncharacterized protein</fullName>
    </submittedName>
</protein>
<dbReference type="Proteomes" id="UP000886520">
    <property type="component" value="Chromosome 8"/>
</dbReference>
<name>A0A9D4ZIN3_ADICA</name>
<reference evidence="1" key="1">
    <citation type="submission" date="2021-01" db="EMBL/GenBank/DDBJ databases">
        <title>Adiantum capillus-veneris genome.</title>
        <authorList>
            <person name="Fang Y."/>
            <person name="Liao Q."/>
        </authorList>
    </citation>
    <scope>NUCLEOTIDE SEQUENCE</scope>
    <source>
        <strain evidence="1">H3</strain>
        <tissue evidence="1">Leaf</tissue>
    </source>
</reference>
<keyword evidence="2" id="KW-1185">Reference proteome</keyword>
<proteinExistence type="predicted"/>
<sequence length="214" mass="24296">MNHPHYEHPELVGEELVSHTFLDYINGILMDESLEDHSTTQLLTLQSNHAYQLIFNGFQDILMKDKASLFTSTCRQQDYCCSGRDAADDFLAKDGPLPTFGESVDCLVMCSNNLTYSRDRANRNTQPNCAFSFEDQHRAMLYGTNIVSSGIASANNQHYGQRLQKAHLYKLSMAVTKMFSMCSSSLSRSVTLSLQARSYCKLLRIVKRRMSHML</sequence>
<dbReference type="AlphaFoldDB" id="A0A9D4ZIN3"/>
<evidence type="ECO:0000313" key="2">
    <source>
        <dbReference type="Proteomes" id="UP000886520"/>
    </source>
</evidence>
<gene>
    <name evidence="1" type="ORF">GOP47_0008979</name>
</gene>
<comment type="caution">
    <text evidence="1">The sequence shown here is derived from an EMBL/GenBank/DDBJ whole genome shotgun (WGS) entry which is preliminary data.</text>
</comment>